<dbReference type="GO" id="GO:0005829">
    <property type="term" value="C:cytosol"/>
    <property type="evidence" value="ECO:0007669"/>
    <property type="project" value="TreeGrafter"/>
</dbReference>
<organism evidence="18 19">
    <name type="scientific">Liquidambar formosana</name>
    <name type="common">Formosan gum</name>
    <dbReference type="NCBI Taxonomy" id="63359"/>
    <lineage>
        <taxon>Eukaryota</taxon>
        <taxon>Viridiplantae</taxon>
        <taxon>Streptophyta</taxon>
        <taxon>Embryophyta</taxon>
        <taxon>Tracheophyta</taxon>
        <taxon>Spermatophyta</taxon>
        <taxon>Magnoliopsida</taxon>
        <taxon>eudicotyledons</taxon>
        <taxon>Gunneridae</taxon>
        <taxon>Pentapetalae</taxon>
        <taxon>Saxifragales</taxon>
        <taxon>Altingiaceae</taxon>
        <taxon>Liquidambar</taxon>
    </lineage>
</organism>
<comment type="similarity">
    <text evidence="2 14">Belongs to the UBR4 family.</text>
</comment>
<dbReference type="PANTHER" id="PTHR21725">
    <property type="entry name" value="E3 UBIQUITIN-PROTEIN LIGASE UBR4"/>
    <property type="match status" value="1"/>
</dbReference>
<dbReference type="InterPro" id="IPR025704">
    <property type="entry name" value="E3_Ub_ligase_UBR4_C"/>
</dbReference>
<feature type="compositionally biased region" description="Low complexity" evidence="15">
    <location>
        <begin position="3837"/>
        <end position="3847"/>
    </location>
</feature>
<evidence type="ECO:0000313" key="18">
    <source>
        <dbReference type="EMBL" id="KAK9272736.1"/>
    </source>
</evidence>
<dbReference type="PANTHER" id="PTHR21725:SF1">
    <property type="entry name" value="E3 UBIQUITIN-PROTEIN LIGASE UBR4"/>
    <property type="match status" value="1"/>
</dbReference>
<dbReference type="SMART" id="SM00396">
    <property type="entry name" value="ZnF_UBR1"/>
    <property type="match status" value="1"/>
</dbReference>
<feature type="compositionally biased region" description="Polar residues" evidence="15">
    <location>
        <begin position="1501"/>
        <end position="1520"/>
    </location>
</feature>
<evidence type="ECO:0000256" key="10">
    <source>
        <dbReference type="ARBA" id="ARBA00023294"/>
    </source>
</evidence>
<dbReference type="Pfam" id="PF24079">
    <property type="entry name" value="UBR4"/>
    <property type="match status" value="1"/>
</dbReference>
<dbReference type="InterPro" id="IPR056530">
    <property type="entry name" value="UBR4-like_dom"/>
</dbReference>
<dbReference type="PROSITE" id="PS01357">
    <property type="entry name" value="ZF_ZZ_1"/>
    <property type="match status" value="1"/>
</dbReference>
<dbReference type="InterPro" id="IPR043145">
    <property type="entry name" value="Znf_ZZ_sf"/>
</dbReference>
<gene>
    <name evidence="18" type="ORF">L1049_003113</name>
</gene>
<dbReference type="EMBL" id="JBBPBK010000013">
    <property type="protein sequence ID" value="KAK9272736.1"/>
    <property type="molecule type" value="Genomic_DNA"/>
</dbReference>
<keyword evidence="19" id="KW-1185">Reference proteome</keyword>
<dbReference type="GO" id="GO:0009506">
    <property type="term" value="C:plasmodesma"/>
    <property type="evidence" value="ECO:0007669"/>
    <property type="project" value="TreeGrafter"/>
</dbReference>
<evidence type="ECO:0000256" key="14">
    <source>
        <dbReference type="PROSITE-ProRule" id="PRU01388"/>
    </source>
</evidence>
<evidence type="ECO:0000256" key="4">
    <source>
        <dbReference type="ARBA" id="ARBA00022692"/>
    </source>
</evidence>
<accession>A0AAP0NIK7</accession>
<dbReference type="SUPFAM" id="SSF48371">
    <property type="entry name" value="ARM repeat"/>
    <property type="match status" value="1"/>
</dbReference>
<dbReference type="SUPFAM" id="SSF57850">
    <property type="entry name" value="RING/U-box"/>
    <property type="match status" value="1"/>
</dbReference>
<evidence type="ECO:0000256" key="1">
    <source>
        <dbReference type="ARBA" id="ARBA00004141"/>
    </source>
</evidence>
<dbReference type="GO" id="GO:0016020">
    <property type="term" value="C:membrane"/>
    <property type="evidence" value="ECO:0007669"/>
    <property type="project" value="UniProtKB-SubCell"/>
</dbReference>
<dbReference type="Gene3D" id="3.30.60.90">
    <property type="match status" value="1"/>
</dbReference>
<evidence type="ECO:0000259" key="17">
    <source>
        <dbReference type="PROSITE" id="PS51157"/>
    </source>
</evidence>
<feature type="compositionally biased region" description="Polar residues" evidence="15">
    <location>
        <begin position="4890"/>
        <end position="4911"/>
    </location>
</feature>
<feature type="domain" description="ZZ-type" evidence="16">
    <location>
        <begin position="2601"/>
        <end position="2660"/>
    </location>
</feature>
<keyword evidence="10" id="KW-0927">Auxin signaling pathway</keyword>
<evidence type="ECO:0000256" key="13">
    <source>
        <dbReference type="PROSITE-ProRule" id="PRU00508"/>
    </source>
</evidence>
<comment type="caution">
    <text evidence="18">The sequence shown here is derived from an EMBL/GenBank/DDBJ whole genome shotgun (WGS) entry which is preliminary data.</text>
</comment>
<dbReference type="Pfam" id="PF13764">
    <property type="entry name" value="E3_UbLigase_R4"/>
    <property type="match status" value="1"/>
</dbReference>
<evidence type="ECO:0000259" key="16">
    <source>
        <dbReference type="PROSITE" id="PS50135"/>
    </source>
</evidence>
<protein>
    <recommendedName>
        <fullName evidence="11">Auxin transport protein BIG</fullName>
    </recommendedName>
</protein>
<name>A0AAP0NIK7_LIQFO</name>
<dbReference type="InterPro" id="IPR003126">
    <property type="entry name" value="Znf_UBR"/>
</dbReference>
<dbReference type="SMART" id="SM00291">
    <property type="entry name" value="ZnF_ZZ"/>
    <property type="match status" value="1"/>
</dbReference>
<feature type="region of interest" description="Disordered" evidence="15">
    <location>
        <begin position="1478"/>
        <end position="1557"/>
    </location>
</feature>
<dbReference type="InterPro" id="IPR045189">
    <property type="entry name" value="UBR4-like"/>
</dbReference>
<feature type="region of interest" description="Disordered" evidence="15">
    <location>
        <begin position="4884"/>
        <end position="4911"/>
    </location>
</feature>
<keyword evidence="5" id="KW-0479">Metal-binding</keyword>
<dbReference type="GO" id="GO:0009926">
    <property type="term" value="P:auxin polar transport"/>
    <property type="evidence" value="ECO:0007669"/>
    <property type="project" value="TreeGrafter"/>
</dbReference>
<keyword evidence="7" id="KW-0862">Zinc</keyword>
<feature type="region of interest" description="Disordered" evidence="15">
    <location>
        <begin position="3135"/>
        <end position="3167"/>
    </location>
</feature>
<dbReference type="CDD" id="cd02249">
    <property type="entry name" value="ZZ"/>
    <property type="match status" value="1"/>
</dbReference>
<dbReference type="Proteomes" id="UP001415857">
    <property type="component" value="Unassembled WGS sequence"/>
</dbReference>
<proteinExistence type="inferred from homology"/>
<keyword evidence="9" id="KW-0472">Membrane</keyword>
<keyword evidence="6 12" id="KW-0863">Zinc-finger</keyword>
<reference evidence="18 19" key="1">
    <citation type="journal article" date="2024" name="Plant J.">
        <title>Genome sequences and population genomics reveal climatic adaptation and genomic divergence between two closely related sweetgum species.</title>
        <authorList>
            <person name="Xu W.Q."/>
            <person name="Ren C.Q."/>
            <person name="Zhang X.Y."/>
            <person name="Comes H.P."/>
            <person name="Liu X.H."/>
            <person name="Li Y.G."/>
            <person name="Kettle C.J."/>
            <person name="Jalonen R."/>
            <person name="Gaisberger H."/>
            <person name="Ma Y.Z."/>
            <person name="Qiu Y.X."/>
        </authorList>
    </citation>
    <scope>NUCLEOTIDE SEQUENCE [LARGE SCALE GENOMIC DNA]</scope>
    <source>
        <strain evidence="18">Hangzhou</strain>
    </source>
</reference>
<dbReference type="InterPro" id="IPR016024">
    <property type="entry name" value="ARM-type_fold"/>
</dbReference>
<dbReference type="PROSITE" id="PS52043">
    <property type="entry name" value="UBR4_E3"/>
    <property type="match status" value="1"/>
</dbReference>
<evidence type="ECO:0000256" key="12">
    <source>
        <dbReference type="PROSITE-ProRule" id="PRU00228"/>
    </source>
</evidence>
<dbReference type="InterPro" id="IPR000433">
    <property type="entry name" value="Znf_ZZ"/>
</dbReference>
<feature type="compositionally biased region" description="Low complexity" evidence="15">
    <location>
        <begin position="1484"/>
        <end position="1493"/>
    </location>
</feature>
<feature type="region of interest" description="UBR4 E3 catalytic module" evidence="14">
    <location>
        <begin position="4573"/>
        <end position="5108"/>
    </location>
</feature>
<dbReference type="PROSITE" id="PS50135">
    <property type="entry name" value="ZF_ZZ_2"/>
    <property type="match status" value="1"/>
</dbReference>
<evidence type="ECO:0000256" key="3">
    <source>
        <dbReference type="ARBA" id="ARBA00022473"/>
    </source>
</evidence>
<keyword evidence="8" id="KW-1133">Transmembrane helix</keyword>
<dbReference type="CDD" id="cd19681">
    <property type="entry name" value="UBR-box_BIG_like"/>
    <property type="match status" value="1"/>
</dbReference>
<feature type="domain" description="UBR-type" evidence="17">
    <location>
        <begin position="1564"/>
        <end position="1635"/>
    </location>
</feature>
<evidence type="ECO:0000256" key="8">
    <source>
        <dbReference type="ARBA" id="ARBA00022989"/>
    </source>
</evidence>
<evidence type="ECO:0000313" key="19">
    <source>
        <dbReference type="Proteomes" id="UP001415857"/>
    </source>
</evidence>
<evidence type="ECO:0000256" key="9">
    <source>
        <dbReference type="ARBA" id="ARBA00023136"/>
    </source>
</evidence>
<keyword evidence="4" id="KW-0812">Transmembrane</keyword>
<evidence type="ECO:0000256" key="11">
    <source>
        <dbReference type="ARBA" id="ARBA00070858"/>
    </source>
</evidence>
<dbReference type="SUPFAM" id="SSF101908">
    <property type="entry name" value="Putative isomerase YbhE"/>
    <property type="match status" value="1"/>
</dbReference>
<feature type="compositionally biased region" description="Acidic residues" evidence="15">
    <location>
        <begin position="1530"/>
        <end position="1540"/>
    </location>
</feature>
<dbReference type="PROSITE" id="PS51157">
    <property type="entry name" value="ZF_UBR"/>
    <property type="match status" value="1"/>
</dbReference>
<feature type="region of interest" description="Disordered" evidence="15">
    <location>
        <begin position="4953"/>
        <end position="4983"/>
    </location>
</feature>
<dbReference type="GO" id="GO:0009734">
    <property type="term" value="P:auxin-activated signaling pathway"/>
    <property type="evidence" value="ECO:0007669"/>
    <property type="project" value="UniProtKB-KW"/>
</dbReference>
<sequence>MADIARLVEVLFDDKASSADLSHRLRSDSVRLGLEQFYSILRHGVDSIGDAQLGLQSWSHSQIQAIVSVANAIVSATRSLSAEQAEPIIVAVVQQSLEFATCYLEKSEFNGDDLSIQNDMAQLLEIALVDGSNKESDLSRSSSVNTLVDLLPMSAVNLGVIELENHIKCNIQGVSCSREEKPVDRFLMTLASECMHPDSQAPRLTVHNSYQDLNKLVSLSQHWAVVHVRCIQRLILLCKELVELPIVFDEKTTSINFLKRLSFSLRILKLLGNLVKDIPYVKYDAALLQAVASCADVLPSLFRNGVEFVNSHAAVESSFESLGLLVLEEFLHLGQVIFCSSSVFQNIQACIVASILDNLDSNVWRYNKSAANLKPPLVYFPRSVINILKLIEDIRKQKYQAFDWKELDSEHFGSHADFQIDSISCHVHSEKVLLLKKYTVEELLKIIFPPSNPWVDNLMHLVFFLHSEGVKLRPKLDRSYSSCAKSGCMSELENAVCHEDEALFGDLFSEGGRSVGSTDGYDQPPIVVNSISSYCNMPIQAATELLSFLKACIFSPEWHPSVFEDGFKKLGGNHIDILLSILHCQGCNSDDRTTDSGTALHEQRKIGHVHELCFELLHNLLTCRALSGSLEDYLVEQILKVDNDIFVYNDQTLTLLATVVCQAGSAGSQLRTKIYRGFVDFIVEKAKVVCSKCPSLKELLGTLPSVFHIEILLMAFHFSSEGEKATLANFVFSSLREIDAPTSGFNSTQLSCWALLVSRLVLMLRHMIFHPSTCPSSLHLDLKSKFREAPFSGSHLSSSVNDHLSSWAIILVDNVMGAWIKEDPVISSLLNQLIDFAAFPASLCRDNFDIQCLCLSWYDICASFSRILGFWNGKKAATVEDLILERYIFALCWDIPAMGSTLEHLSPLQSDPLTLDISNMEYFFHFSHSLLGHFRRISMDINFSDVVVGVLQHLSSVNSSADIEELGWDFLRSGLWLSLVFSLLNAGIWEYCRKNTVPGVDPIWTEHTSRDNEYLTLAEGLISGLFEAGQVAMLLRMLSSLLNRYLWAHQEAFHSTLDNSQNHADRFSPLLLLKHTGFDKCMQDELLEKSGSNSCHLDSVYDLLSKLDATIDKRASGIVYKVCWECVLHGFPSHQRTPSGTLLSCMLIIRGIIYILDGLLKIKDAGGNICIETEALSQILDSVMTIKSDRIFGSLHEKCEAIYHSLSAGLEGSDYSSLFLLKQIEGFLRDINSKEVSDSSIHEWIVTKAIDTMDSLRKDPSRAVVFKFYLCAEDVSEQVKGLYGLQRGDLMVLIDSLDNCYSESVNVKVLNFFVDLISGELCPDLKQKIQKKFFGMDLLCLSKWLEKRLLGCIMEASGGVTCAKGSSIALRESTMNFISCLVSHLPDSQSRELHGHLFEAMLVSLDNAFVLYDIHTAKSYFHFVVQLSRGETSMKPLLKRIVMLMEKLAGDEHLLQGLKFLFGFLGTVLSDCGSSKKTMEKSSGKSLSSSSLGVGPVASRPVSSRKNSETLVLSANQEGGSATLECDATSVDEDEDDGTSDGEVASSDKDEEEDANSERALASKVCTFTSSGSNFMEQHWYFCYTCDLTVSKGCCSVCAKVCHRGHRVVYSRSSRFFCDCGAGGVRGSNCQCLKPRKFTESNNAPVRGAGNIQPFLPFTEDGDQLPDSDSDLDEDVYTDMDNSARLSIPRELQDGLPFLLEELDVEGRVLELCSSLLPSIISRRDSNLSKDKKIILGKDKVLSYGVDLLQLKKAYKSGSLDLKIKADYTNAKELKSHIASGSLVKSLLSVSIRGRLAVGEGDKVAIFDVGQLIGQATIAPVTADKANVKPLSKNVVRFEIVHLVFNPVVENYLAVAGYEDCQVLTVSPRGEVTDRLAIELALQGAYIRRIDWIPGCQVQLMVVTNRFIKIYDLSQDNISPMHYFTLPDDMIVDATLFVASQGRMFLIVLSESGSLLRLELSMEGNVGVKPLKEIIRIQDRDIHAKGSSLYFSSTYKLLFLSYQDGTTLIGQLNPDVTCLTDISAVYEDEQDGKLRPAGLHRWKELLVGSGLFVCFSSVKSNAALTLSMGVHELFAQNMRHAVGSPSPLVGITSYKPLSKDKIHCLVLHDDGSLQIYSHVPVGVDAGSSAADKVKRLGSGILNNKAYAGVNPEFPLDFFEKTVCITADVKLSGDAVRNGDSEGAKQSLSSDDGYIESPSPAGFKITVSNSNPDIVMVGFRVHVGNTSANHIPSDITIFQRVIKLDEGIRSWYDIPFTVAESLLADEEFTISVGPAFNGSALPRIDSLEVYGRAKDEFGWKEKMDAVLDMEARVLGCNSWVSGSGKKCHSMQSAPIQEQVVADGLKLLSMFYSLCRSQGCSKVEEVKVELSKLKCQQLLETIFETDREPLLQAAACRVLQAVFPRRDIYYQVKDTIRLHGVVKSTSILSSRLGTGGTTGGWIIEEFTGQMRAVSKIALHRRSNLATFLEMNGSEVVDGLMQVLWGILDIEQPDTQTMNNIVISSVELIYCYAECLALHKKETGERSVAPAVVLFKKLLFSPNEAVQTSSSLAISSRLLQVPFPKQTMLASDDVVENVASAPVPADPSGGNTQVMIEEDSITSSVQYCCDGCSTVPILRRRWHCTVCPDFDLCEACYEVLDADRLPPPHSRDHPMSAIPIEVESLGGDGNEIHFSTDDLTDSSLVQITADTSLQNSTPSIHVLEPNESGEFSASVIDPVSISASKRAVNSLLLSELLEQLKGWMETTSGVRAIPVMQLFYRLSSAVGGPFIDSSKPEGLDLEKLIKWFLDEINLNKPFVAQTRSSFGEVAILVFMFFTLMLRNWHQPGSDGSNLKSSGSTDTHDKSVIHISPSISLAGPSSMDDQEKNDFASQLLRACSSLRLQAFVNYLMDILQQLVHVFKSPTVNFETAHGSNPGSGCGALLTVRRELPAGNFSPFFSDSYAKAHRADIFMDYHRLLLENAFRLVYSLVRPEKQDKSGEKEKVYKSSSGKDLKLDGYQDVLCSYINNAHTTFVRRYARRLFLHLCGSKTQYYSVRDSWQFSSEVKKLYKHVDKSGGFQNPASYERSVKIVKCLSTMAEVAAARPRNWQKYCLRHGDVLPFLMNGVFCFGEESVIQTLKLLNLAFYTGKDMSHSVQKAEAGETGTSSNKSGTQSLDSKKKKKGEDGTESGLEKSYLDMELVVDIFTDKGGDVLRQFIDCFLLEWNSSSVRMEAKCVLYGVWHHGKQSVKETMLMALLQKVKCLPMYGQNIIEYTELVTWLLGKVPDISSKPQSTELVERCLTPDVIRCIFETLHSQNELLANHPNSRIYNTLSGLVEFDGYYLESEPCVACSSPEVPYSRMKLESLKSETKFTDNRIIVKCTGSYTIQTVTMNVHDARKSKSVKVLNLYYNNRPVADLSELKNNWSLWKRAKSCHLAFNQTELKVDFPIPITACNFMIELDSFYENLQALSLEPLQCPRCSRPVTDKHGICGNCHENAYQCRQCRNINYENLDSFLCNECGYSKYGRFEFNFMAKPSFTFDNMENDDDMKRGLAAIESESENAHRRYQQLLGFKKPLLKIVSSIGENEMDSQQKDSVQQMMVSLPGPSCKINRKIALLGVLYGEKCKAAFDSVSKSVQTLQGLRRVLMNYLHQKHSDNAVASSRLVVSRTPNSCYGCASTFVTQCLEILQVLSKHPNSKKQLVAAGILSELFENNIHQGPKTACVQARAVLCAFSEGDINAVAELNSLMQKKVMYCLEHHRSMDIALATREELLLLSQVCSLPDEFWESRLRVVFQLLFSSIKLGAKHPAISEHVILPCLRIISQSCTPPKPDTLDKEQGLGKSASASQLKDENNINPSGSSSALLSGSKPVPESVEKIWDGSHKTQDIQLVSYSEWEKGASYLDFVRRQYKASQAVKGAGQRSRSQRFDYLALKYALRWKRCACKTAKSELSAAFELGSWVTELVLSACSQSIRSEMCMLISLLCAQSSSRRFRLLNLLMALLPSTLSAGESAAEYFELLFKMIDSEDARLFLTVRGCLTTICKLITEEVGNIESLERSLHIDISQGFILHKLIELLGKFLEVPNIRSRFMRDNLLSEVLEALIVIRGLIVQKTKLISDCNRLLKDLLDSLLLESGENKRQFIRACICGLQIHGQERKGRTSLFILEQLCNLICPSKPESVYLLVLNKAHTQEEFIRGSMTKNPYSSAEIGPLMRDVKNKICHQLDLLGLLEDDYGMELLVAGNIISLDLSIAQVYEQVWKKSNSQTSNTMANSTLLSSNTATSAKDCPPMTVTYRLQGLDGEATEPMIKELEEDREESQDPEVEFAIAGAVREYGGLEIILGMIQLLRDDLKSNQEQLVAVLNLLMHCCKIRENRRALLRLGALGLLLETARRAFSVDAMEPAEGILLIVESLTLEANESDNISISQSVLTVTSEETGAAEQAKKIVLMFLERLCHPSGLKKSNKQQRNTEMVARILPYLTYGEPAAMEALIQHFDPYLQNWGEFDQLQKQHQDNPKDESIAQQAAKQRFALENFVRVSESLKTSSCGERLKDIILEKGITGVAVRHLRESFAVAGQVGFKSSAEWAFGLKLPSVPLILSMLRGLSMGHLATQSCIDEGGILPLLHALEGVAGENEIGARAENLLDTLSDKEGKGDGFLEEKVRRLRHATRDEMRRRALRKREELLQGLGMRQELASDGGERIIVAQPILEGLDDVEEEEDGLACMVCREGYSLRPTDLLGVYSYSKRVNLGVGTSGSARGECVYTTVSHFNIIHFQCHQEAKRADAALKNPKKEWEGATLRNNETLCNSLFPVRGPSVPIAQYNRYVDQYWDNLNALGRADGSRLRLLTYDIVLMLARFATGASFSTDSKGGGRESNSRFLPFMIQMARHLLDQGSSSQRQTMAKAVSTYLTSSASDSKPPTPSGTQPTMGTEETVQFMMVNSLLSESYESWLEHRRAFLQRGIYHAYMQHTHGRPTPRSSSNLTIVRSESGSTSGGASMETGGTDDLLPIIQPMLVYTGLIEQLQHFFKVKKPANVASVRAEGTSTELEGEDEGGSLEAWEVVMKERLLNVREMVGFSKELLSWLEDITSASDLQEAFDVIGVLADVLSGGFARCEDFVHGAINAGKG</sequence>
<feature type="region of interest" description="Disordered" evidence="15">
    <location>
        <begin position="3809"/>
        <end position="3848"/>
    </location>
</feature>
<evidence type="ECO:0000256" key="15">
    <source>
        <dbReference type="SAM" id="MobiDB-lite"/>
    </source>
</evidence>
<feature type="zinc finger region" description="UBR-type" evidence="13">
    <location>
        <begin position="1564"/>
        <end position="1635"/>
    </location>
</feature>
<dbReference type="Pfam" id="PF00569">
    <property type="entry name" value="ZZ"/>
    <property type="match status" value="1"/>
</dbReference>
<feature type="compositionally biased region" description="Polar residues" evidence="15">
    <location>
        <begin position="3141"/>
        <end position="3153"/>
    </location>
</feature>
<evidence type="ECO:0000256" key="7">
    <source>
        <dbReference type="ARBA" id="ARBA00022833"/>
    </source>
</evidence>
<evidence type="ECO:0000256" key="5">
    <source>
        <dbReference type="ARBA" id="ARBA00022723"/>
    </source>
</evidence>
<feature type="compositionally biased region" description="Polar residues" evidence="15">
    <location>
        <begin position="4959"/>
        <end position="4978"/>
    </location>
</feature>
<dbReference type="FunFam" id="3.30.60.90:FF:000010">
    <property type="entry name" value="auxin transport protein BIG"/>
    <property type="match status" value="1"/>
</dbReference>
<comment type="subcellular location">
    <subcellularLocation>
        <location evidence="1">Membrane</location>
        <topology evidence="1">Multi-pass membrane protein</topology>
    </subcellularLocation>
</comment>
<evidence type="ECO:0000256" key="2">
    <source>
        <dbReference type="ARBA" id="ARBA00009970"/>
    </source>
</evidence>
<evidence type="ECO:0000256" key="6">
    <source>
        <dbReference type="ARBA" id="ARBA00022771"/>
    </source>
</evidence>
<dbReference type="GO" id="GO:0008270">
    <property type="term" value="F:zinc ion binding"/>
    <property type="evidence" value="ECO:0007669"/>
    <property type="project" value="UniProtKB-KW"/>
</dbReference>
<keyword evidence="3" id="KW-0217">Developmental protein</keyword>